<dbReference type="EMBL" id="CP133762">
    <property type="protein sequence ID" value="WMX44508.1"/>
    <property type="molecule type" value="Genomic_DNA"/>
</dbReference>
<feature type="region of interest" description="Disordered" evidence="1">
    <location>
        <begin position="93"/>
        <end position="121"/>
    </location>
</feature>
<name>A0ABY9RQM9_9ACTN</name>
<accession>A0ABY9RQM9</accession>
<proteinExistence type="predicted"/>
<dbReference type="Proteomes" id="UP001250858">
    <property type="component" value="Chromosome"/>
</dbReference>
<reference evidence="2 3" key="1">
    <citation type="submission" date="2023-09" db="EMBL/GenBank/DDBJ databases">
        <title>Complete genome of Streptomyces roseicoloratus T14.</title>
        <authorList>
            <person name="Bashizi T."/>
            <person name="Kim M.-J."/>
            <person name="Lee G."/>
            <person name="Tagele S.B."/>
            <person name="Shin J.-H."/>
        </authorList>
    </citation>
    <scope>NUCLEOTIDE SEQUENCE [LARGE SCALE GENOMIC DNA]</scope>
    <source>
        <strain evidence="2 3">T14</strain>
    </source>
</reference>
<sequence>MITEVLFVRLGSGIGKAKGTVVKPTMAAAQLRGSLTQYLTTTYALADEGTRRALERFLEHPETGIFRGPYLRIRTPFHVADDSWQRELEWTAGFPASPRTGTRPGHGRGCPRCTARPGRRW</sequence>
<organism evidence="2 3">
    <name type="scientific">Streptomyces roseicoloratus</name>
    <dbReference type="NCBI Taxonomy" id="2508722"/>
    <lineage>
        <taxon>Bacteria</taxon>
        <taxon>Bacillati</taxon>
        <taxon>Actinomycetota</taxon>
        <taxon>Actinomycetes</taxon>
        <taxon>Kitasatosporales</taxon>
        <taxon>Streptomycetaceae</taxon>
        <taxon>Streptomyces</taxon>
    </lineage>
</organism>
<evidence type="ECO:0000256" key="1">
    <source>
        <dbReference type="SAM" id="MobiDB-lite"/>
    </source>
</evidence>
<gene>
    <name evidence="2" type="ORF">RGF97_06035</name>
</gene>
<protein>
    <submittedName>
        <fullName evidence="2">Uncharacterized protein</fullName>
    </submittedName>
</protein>
<evidence type="ECO:0000313" key="3">
    <source>
        <dbReference type="Proteomes" id="UP001250858"/>
    </source>
</evidence>
<evidence type="ECO:0000313" key="2">
    <source>
        <dbReference type="EMBL" id="WMX44508.1"/>
    </source>
</evidence>
<keyword evidence="3" id="KW-1185">Reference proteome</keyword>